<protein>
    <recommendedName>
        <fullName evidence="4">NB-ARC domain-containing protein</fullName>
    </recommendedName>
</protein>
<gene>
    <name evidence="2" type="ORF">K469DRAFT_691135</name>
</gene>
<evidence type="ECO:0008006" key="4">
    <source>
        <dbReference type="Google" id="ProtNLM"/>
    </source>
</evidence>
<evidence type="ECO:0000313" key="2">
    <source>
        <dbReference type="EMBL" id="KAF2193583.1"/>
    </source>
</evidence>
<dbReference type="Proteomes" id="UP000800200">
    <property type="component" value="Unassembled WGS sequence"/>
</dbReference>
<dbReference type="InterPro" id="IPR053137">
    <property type="entry name" value="NLR-like"/>
</dbReference>
<dbReference type="PANTHER" id="PTHR46082:SF6">
    <property type="entry name" value="AAA+ ATPASE DOMAIN-CONTAINING PROTEIN-RELATED"/>
    <property type="match status" value="1"/>
</dbReference>
<dbReference type="AlphaFoldDB" id="A0A6A6ERC0"/>
<evidence type="ECO:0000313" key="3">
    <source>
        <dbReference type="Proteomes" id="UP000800200"/>
    </source>
</evidence>
<dbReference type="SUPFAM" id="SSF52540">
    <property type="entry name" value="P-loop containing nucleoside triphosphate hydrolases"/>
    <property type="match status" value="1"/>
</dbReference>
<reference evidence="2" key="1">
    <citation type="journal article" date="2020" name="Stud. Mycol.">
        <title>101 Dothideomycetes genomes: a test case for predicting lifestyles and emergence of pathogens.</title>
        <authorList>
            <person name="Haridas S."/>
            <person name="Albert R."/>
            <person name="Binder M."/>
            <person name="Bloem J."/>
            <person name="Labutti K."/>
            <person name="Salamov A."/>
            <person name="Andreopoulos B."/>
            <person name="Baker S."/>
            <person name="Barry K."/>
            <person name="Bills G."/>
            <person name="Bluhm B."/>
            <person name="Cannon C."/>
            <person name="Castanera R."/>
            <person name="Culley D."/>
            <person name="Daum C."/>
            <person name="Ezra D."/>
            <person name="Gonzalez J."/>
            <person name="Henrissat B."/>
            <person name="Kuo A."/>
            <person name="Liang C."/>
            <person name="Lipzen A."/>
            <person name="Lutzoni F."/>
            <person name="Magnuson J."/>
            <person name="Mondo S."/>
            <person name="Nolan M."/>
            <person name="Ohm R."/>
            <person name="Pangilinan J."/>
            <person name="Park H.-J."/>
            <person name="Ramirez L."/>
            <person name="Alfaro M."/>
            <person name="Sun H."/>
            <person name="Tritt A."/>
            <person name="Yoshinaga Y."/>
            <person name="Zwiers L.-H."/>
            <person name="Turgeon B."/>
            <person name="Goodwin S."/>
            <person name="Spatafora J."/>
            <person name="Crous P."/>
            <person name="Grigoriev I."/>
        </authorList>
    </citation>
    <scope>NUCLEOTIDE SEQUENCE</scope>
    <source>
        <strain evidence="2">CBS 207.26</strain>
    </source>
</reference>
<evidence type="ECO:0000256" key="1">
    <source>
        <dbReference type="SAM" id="MobiDB-lite"/>
    </source>
</evidence>
<dbReference type="Gene3D" id="3.40.50.300">
    <property type="entry name" value="P-loop containing nucleotide triphosphate hydrolases"/>
    <property type="match status" value="1"/>
</dbReference>
<name>A0A6A6ERC0_9PEZI</name>
<keyword evidence="3" id="KW-1185">Reference proteome</keyword>
<proteinExistence type="predicted"/>
<organism evidence="2 3">
    <name type="scientific">Zopfia rhizophila CBS 207.26</name>
    <dbReference type="NCBI Taxonomy" id="1314779"/>
    <lineage>
        <taxon>Eukaryota</taxon>
        <taxon>Fungi</taxon>
        <taxon>Dikarya</taxon>
        <taxon>Ascomycota</taxon>
        <taxon>Pezizomycotina</taxon>
        <taxon>Dothideomycetes</taxon>
        <taxon>Dothideomycetes incertae sedis</taxon>
        <taxon>Zopfiaceae</taxon>
        <taxon>Zopfia</taxon>
    </lineage>
</organism>
<dbReference type="EMBL" id="ML994613">
    <property type="protein sequence ID" value="KAF2193583.1"/>
    <property type="molecule type" value="Genomic_DNA"/>
</dbReference>
<dbReference type="InterPro" id="IPR027417">
    <property type="entry name" value="P-loop_NTPase"/>
</dbReference>
<accession>A0A6A6ERC0</accession>
<dbReference type="OrthoDB" id="626167at2759"/>
<dbReference type="PANTHER" id="PTHR46082">
    <property type="entry name" value="ATP/GTP-BINDING PROTEIN-RELATED"/>
    <property type="match status" value="1"/>
</dbReference>
<sequence>MQLVKSKLDSGSSGDWLMIVDNADDASVLLSESDGNPKSRRLSDYLPRSNRGKIIFTTRSRKAAENLTHSNVIKLNDMDGAEARQLMAQRLSEKALLEDEAAVDELLGLLMYLPLAIVQATAFINNNGISIADYISLFREPSTEVRLFSKHFEDPSRYREMESTIAKTWHISFNQILKQDRLAADYLSFIACIDRVNIPQSLLPLGDSLQQVEAIGTLKGYAFITERKRVPQQPKGEKFFDIHRLVQMASMSWLQEHGEWTTWTSKAAVRLEELVPYGGHERKEAWTAYLSHAVHMAGLDDALDETAKTSLLDRMLAPQEQDRLTVPPEMPRSGVSRQMGKRSRLSRGLAKMGVRLSKGYK</sequence>
<feature type="region of interest" description="Disordered" evidence="1">
    <location>
        <begin position="318"/>
        <end position="347"/>
    </location>
</feature>